<keyword evidence="2" id="KW-0472">Membrane</keyword>
<dbReference type="CDD" id="cd14726">
    <property type="entry name" value="TraB_PrgY-like"/>
    <property type="match status" value="1"/>
</dbReference>
<keyword evidence="2" id="KW-0812">Transmembrane</keyword>
<evidence type="ECO:0000313" key="3">
    <source>
        <dbReference type="EMBL" id="ABR18005.1"/>
    </source>
</evidence>
<dbReference type="Pfam" id="PF01963">
    <property type="entry name" value="TraB_PrgY_gumN"/>
    <property type="match status" value="1"/>
</dbReference>
<evidence type="ECO:0008006" key="4">
    <source>
        <dbReference type="Google" id="ProtNLM"/>
    </source>
</evidence>
<dbReference type="InterPro" id="IPR002816">
    <property type="entry name" value="TraB/PrgY/GumN_fam"/>
</dbReference>
<organism evidence="3">
    <name type="scientific">Picea sitchensis</name>
    <name type="common">Sitka spruce</name>
    <name type="synonym">Pinus sitchensis</name>
    <dbReference type="NCBI Taxonomy" id="3332"/>
    <lineage>
        <taxon>Eukaryota</taxon>
        <taxon>Viridiplantae</taxon>
        <taxon>Streptophyta</taxon>
        <taxon>Embryophyta</taxon>
        <taxon>Tracheophyta</taxon>
        <taxon>Spermatophyta</taxon>
        <taxon>Pinopsida</taxon>
        <taxon>Pinidae</taxon>
        <taxon>Conifers I</taxon>
        <taxon>Pinales</taxon>
        <taxon>Pinaceae</taxon>
        <taxon>Picea</taxon>
    </lineage>
</organism>
<dbReference type="PANTHER" id="PTHR21530:SF7">
    <property type="entry name" value="TRAB DOMAIN-CONTAINING PROTEIN"/>
    <property type="match status" value="1"/>
</dbReference>
<reference evidence="3" key="1">
    <citation type="submission" date="2007-06" db="EMBL/GenBank/DDBJ databases">
        <title>Full length cDNA sequences from Sitka Spruce (Picea sitchensis).</title>
        <authorList>
            <person name="Ralph S.G."/>
            <person name="Chun H.E."/>
            <person name="Liao N."/>
            <person name="Ali J."/>
            <person name="Reid K."/>
            <person name="Kolosova N."/>
            <person name="Cooper N."/>
            <person name="Cullis C."/>
            <person name="Jancsik S."/>
            <person name="Moore R."/>
            <person name="Mayo M."/>
            <person name="Wagner S."/>
            <person name="Holt R.A."/>
            <person name="Jones S.J.M."/>
            <person name="Marra M.A."/>
            <person name="Ritland C.E."/>
            <person name="Ritland K."/>
            <person name="Bohlmann J."/>
        </authorList>
    </citation>
    <scope>NUCLEOTIDE SEQUENCE</scope>
    <source>
        <tissue evidence="3">Bark</tissue>
    </source>
</reference>
<accession>B8LQS5</accession>
<dbReference type="EMBL" id="EF678237">
    <property type="protein sequence ID" value="ABR18005.1"/>
    <property type="molecule type" value="mRNA"/>
</dbReference>
<feature type="compositionally biased region" description="Basic and acidic residues" evidence="1">
    <location>
        <begin position="1"/>
        <end position="19"/>
    </location>
</feature>
<dbReference type="AlphaFoldDB" id="B8LQS5"/>
<feature type="transmembrane region" description="Helical" evidence="2">
    <location>
        <begin position="407"/>
        <end position="426"/>
    </location>
</feature>
<keyword evidence="2" id="KW-1133">Transmembrane helix</keyword>
<feature type="compositionally biased region" description="Basic and acidic residues" evidence="1">
    <location>
        <begin position="86"/>
        <end position="97"/>
    </location>
</feature>
<proteinExistence type="evidence at transcript level"/>
<name>B8LQS5_PICSI</name>
<dbReference type="GO" id="GO:0005741">
    <property type="term" value="C:mitochondrial outer membrane"/>
    <property type="evidence" value="ECO:0007669"/>
    <property type="project" value="TreeGrafter"/>
</dbReference>
<dbReference type="PANTHER" id="PTHR21530">
    <property type="entry name" value="PHEROMONE SHUTDOWN PROTEIN"/>
    <property type="match status" value="1"/>
</dbReference>
<feature type="compositionally biased region" description="Basic and acidic residues" evidence="1">
    <location>
        <begin position="139"/>
        <end position="151"/>
    </location>
</feature>
<dbReference type="InterPro" id="IPR046345">
    <property type="entry name" value="TraB_PrgY-like"/>
</dbReference>
<protein>
    <recommendedName>
        <fullName evidence="4">TraB family protein</fullName>
    </recommendedName>
</protein>
<feature type="region of interest" description="Disordered" evidence="1">
    <location>
        <begin position="1"/>
        <end position="44"/>
    </location>
</feature>
<evidence type="ECO:0000256" key="1">
    <source>
        <dbReference type="SAM" id="MobiDB-lite"/>
    </source>
</evidence>
<evidence type="ECO:0000256" key="2">
    <source>
        <dbReference type="SAM" id="Phobius"/>
    </source>
</evidence>
<sequence>MDDNNAKNDDYSDNHKSQPEEEVEQPAVIGGGGEESGFEDFVDIDRSEAVADIGLEDQPSVTLHSLLAETPVDHNDLITEGSGIEPKPEATFEKDTETVGSSETPDNGEVPADNGAPDECEGGFSAESSARDQPEDDFHETGPDSEERGLPEEYSKGLVVLQCESRTPSGICNVYLVGTAHVSLESCREVQAVIHFLKPQVVFLELCPSRVAMLVPQNLEVPSIREMIDMWKNRHINAFGVLYSWFLAKVAAKLEVFPGSEFRIAYEEAMSYGAKVILGDRPVQITLRRTWAKMSLWHKTKFLFCMFFQAIWLPSPEELNKMMGDVDVLTLVIQEMSKTFPSLIETLVNERDLYMSSTLLKVAKEHDSVVAVVGRGHLSGIEKNWMKPVSVNSLLEVPVAKSSSMKLWTAVALAVGSVAIFTGLYLTRKK</sequence>
<feature type="region of interest" description="Disordered" evidence="1">
    <location>
        <begin position="64"/>
        <end position="151"/>
    </location>
</feature>